<evidence type="ECO:0000256" key="1">
    <source>
        <dbReference type="ARBA" id="ARBA00013260"/>
    </source>
</evidence>
<dbReference type="FunFam" id="3.40.1490.10:FF:000001">
    <property type="entry name" value="Peptidyl-tRNA hydrolase 2"/>
    <property type="match status" value="1"/>
</dbReference>
<feature type="region of interest" description="Disordered" evidence="5">
    <location>
        <begin position="30"/>
        <end position="52"/>
    </location>
</feature>
<feature type="compositionally biased region" description="Low complexity" evidence="5">
    <location>
        <begin position="33"/>
        <end position="44"/>
    </location>
</feature>
<dbReference type="InterPro" id="IPR023476">
    <property type="entry name" value="Pep_tRNA_hydro_II_dom_sf"/>
</dbReference>
<accession>A0A182T3D4</accession>
<dbReference type="AlphaFoldDB" id="A0A182T3D4"/>
<protein>
    <recommendedName>
        <fullName evidence="1">peptidyl-tRNA hydrolase</fullName>
        <ecNumber evidence="1">3.1.1.29</ecNumber>
    </recommendedName>
</protein>
<keyword evidence="6" id="KW-0812">Transmembrane</keyword>
<evidence type="ECO:0000313" key="7">
    <source>
        <dbReference type="EnsemblMetazoa" id="AMAM018805-PA"/>
    </source>
</evidence>
<reference evidence="8" key="1">
    <citation type="submission" date="2013-09" db="EMBL/GenBank/DDBJ databases">
        <title>The Genome Sequence of Anopheles maculatus species B.</title>
        <authorList>
            <consortium name="The Broad Institute Genomics Platform"/>
            <person name="Neafsey D.E."/>
            <person name="Besansky N."/>
            <person name="Howell P."/>
            <person name="Walton C."/>
            <person name="Young S.K."/>
            <person name="Zeng Q."/>
            <person name="Gargeya S."/>
            <person name="Fitzgerald M."/>
            <person name="Haas B."/>
            <person name="Abouelleil A."/>
            <person name="Allen A.W."/>
            <person name="Alvarado L."/>
            <person name="Arachchi H.M."/>
            <person name="Berlin A.M."/>
            <person name="Chapman S.B."/>
            <person name="Gainer-Dewar J."/>
            <person name="Goldberg J."/>
            <person name="Griggs A."/>
            <person name="Gujja S."/>
            <person name="Hansen M."/>
            <person name="Howarth C."/>
            <person name="Imamovic A."/>
            <person name="Ireland A."/>
            <person name="Larimer J."/>
            <person name="McCowan C."/>
            <person name="Murphy C."/>
            <person name="Pearson M."/>
            <person name="Poon T.W."/>
            <person name="Priest M."/>
            <person name="Roberts A."/>
            <person name="Saif S."/>
            <person name="Shea T."/>
            <person name="Sisk P."/>
            <person name="Sykes S."/>
            <person name="Wortman J."/>
            <person name="Nusbaum C."/>
            <person name="Birren B."/>
        </authorList>
    </citation>
    <scope>NUCLEOTIDE SEQUENCE [LARGE SCALE GENOMIC DNA]</scope>
    <source>
        <strain evidence="8">maculatus3</strain>
    </source>
</reference>
<keyword evidence="6" id="KW-0472">Membrane</keyword>
<dbReference type="SUPFAM" id="SSF102462">
    <property type="entry name" value="Peptidyl-tRNA hydrolase II"/>
    <property type="match status" value="1"/>
</dbReference>
<evidence type="ECO:0000256" key="2">
    <source>
        <dbReference type="ARBA" id="ARBA00022801"/>
    </source>
</evidence>
<dbReference type="GO" id="GO:0004045">
    <property type="term" value="F:peptidyl-tRNA hydrolase activity"/>
    <property type="evidence" value="ECO:0007669"/>
    <property type="project" value="UniProtKB-EC"/>
</dbReference>
<sequence length="172" mass="18109">MIDASLIVGISATVVSFVVGYTIAKLPRLGDASSDSSNNQSSPNEGTDKVFSDMGGEYKMVLVVRNDLKMGKGKIAAQCGHAAVGAFESGLRNTPASIRKWQSSGQAKIALKVESEVALMEIYRSAKANKLNCCMIRDAGRTQIEPNTKTVLAVGPAPVVAVDSVTGHLKLL</sequence>
<dbReference type="PANTHER" id="PTHR12649:SF11">
    <property type="entry name" value="PEPTIDYL-TRNA HYDROLASE 2, MITOCHONDRIAL"/>
    <property type="match status" value="1"/>
</dbReference>
<dbReference type="InterPro" id="IPR002833">
    <property type="entry name" value="PTH2"/>
</dbReference>
<reference evidence="7" key="2">
    <citation type="submission" date="2020-05" db="UniProtKB">
        <authorList>
            <consortium name="EnsemblMetazoa"/>
        </authorList>
    </citation>
    <scope>IDENTIFICATION</scope>
    <source>
        <strain evidence="7">maculatus3</strain>
    </source>
</reference>
<evidence type="ECO:0000313" key="8">
    <source>
        <dbReference type="Proteomes" id="UP000075901"/>
    </source>
</evidence>
<dbReference type="EnsemblMetazoa" id="AMAM018805-RA">
    <property type="protein sequence ID" value="AMAM018805-PA"/>
    <property type="gene ID" value="AMAM018805"/>
</dbReference>
<dbReference type="VEuPathDB" id="VectorBase:AMAM018805"/>
<dbReference type="Gene3D" id="3.40.1490.10">
    <property type="entry name" value="Bit1"/>
    <property type="match status" value="1"/>
</dbReference>
<comment type="similarity">
    <text evidence="3">Belongs to the PTH2 family.</text>
</comment>
<feature type="transmembrane region" description="Helical" evidence="6">
    <location>
        <begin position="6"/>
        <end position="24"/>
    </location>
</feature>
<dbReference type="GO" id="GO:0005829">
    <property type="term" value="C:cytosol"/>
    <property type="evidence" value="ECO:0007669"/>
    <property type="project" value="TreeGrafter"/>
</dbReference>
<dbReference type="NCBIfam" id="TIGR00283">
    <property type="entry name" value="arch_pth2"/>
    <property type="match status" value="1"/>
</dbReference>
<evidence type="ECO:0000256" key="5">
    <source>
        <dbReference type="SAM" id="MobiDB-lite"/>
    </source>
</evidence>
<evidence type="ECO:0000256" key="4">
    <source>
        <dbReference type="ARBA" id="ARBA00048707"/>
    </source>
</evidence>
<dbReference type="CDD" id="cd02430">
    <property type="entry name" value="PTH2"/>
    <property type="match status" value="1"/>
</dbReference>
<name>A0A182T3D4_9DIPT</name>
<evidence type="ECO:0000256" key="3">
    <source>
        <dbReference type="ARBA" id="ARBA00038050"/>
    </source>
</evidence>
<keyword evidence="6" id="KW-1133">Transmembrane helix</keyword>
<dbReference type="Proteomes" id="UP000075901">
    <property type="component" value="Unassembled WGS sequence"/>
</dbReference>
<organism evidence="7 8">
    <name type="scientific">Anopheles maculatus</name>
    <dbReference type="NCBI Taxonomy" id="74869"/>
    <lineage>
        <taxon>Eukaryota</taxon>
        <taxon>Metazoa</taxon>
        <taxon>Ecdysozoa</taxon>
        <taxon>Arthropoda</taxon>
        <taxon>Hexapoda</taxon>
        <taxon>Insecta</taxon>
        <taxon>Pterygota</taxon>
        <taxon>Neoptera</taxon>
        <taxon>Endopterygota</taxon>
        <taxon>Diptera</taxon>
        <taxon>Nematocera</taxon>
        <taxon>Culicoidea</taxon>
        <taxon>Culicidae</taxon>
        <taxon>Anophelinae</taxon>
        <taxon>Anopheles</taxon>
        <taxon>Anopheles maculatus group</taxon>
    </lineage>
</organism>
<dbReference type="Pfam" id="PF01981">
    <property type="entry name" value="PTH2"/>
    <property type="match status" value="1"/>
</dbReference>
<comment type="catalytic activity">
    <reaction evidence="4">
        <text>an N-acyl-L-alpha-aminoacyl-tRNA + H2O = an N-acyl-L-amino acid + a tRNA + H(+)</text>
        <dbReference type="Rhea" id="RHEA:54448"/>
        <dbReference type="Rhea" id="RHEA-COMP:10123"/>
        <dbReference type="Rhea" id="RHEA-COMP:13883"/>
        <dbReference type="ChEBI" id="CHEBI:15377"/>
        <dbReference type="ChEBI" id="CHEBI:15378"/>
        <dbReference type="ChEBI" id="CHEBI:59874"/>
        <dbReference type="ChEBI" id="CHEBI:78442"/>
        <dbReference type="ChEBI" id="CHEBI:138191"/>
        <dbReference type="EC" id="3.1.1.29"/>
    </reaction>
</comment>
<keyword evidence="2" id="KW-0378">Hydrolase</keyword>
<keyword evidence="8" id="KW-1185">Reference proteome</keyword>
<proteinExistence type="inferred from homology"/>
<dbReference type="PANTHER" id="PTHR12649">
    <property type="entry name" value="PEPTIDYL-TRNA HYDROLASE 2"/>
    <property type="match status" value="1"/>
</dbReference>
<dbReference type="EC" id="3.1.1.29" evidence="1"/>
<dbReference type="NCBIfam" id="NF003314">
    <property type="entry name" value="PRK04322.1"/>
    <property type="match status" value="1"/>
</dbReference>
<evidence type="ECO:0000256" key="6">
    <source>
        <dbReference type="SAM" id="Phobius"/>
    </source>
</evidence>